<organism evidence="2 3">
    <name type="scientific">Heterodera trifolii</name>
    <dbReference type="NCBI Taxonomy" id="157864"/>
    <lineage>
        <taxon>Eukaryota</taxon>
        <taxon>Metazoa</taxon>
        <taxon>Ecdysozoa</taxon>
        <taxon>Nematoda</taxon>
        <taxon>Chromadorea</taxon>
        <taxon>Rhabditida</taxon>
        <taxon>Tylenchina</taxon>
        <taxon>Tylenchomorpha</taxon>
        <taxon>Tylenchoidea</taxon>
        <taxon>Heteroderidae</taxon>
        <taxon>Heteroderinae</taxon>
        <taxon>Heterodera</taxon>
    </lineage>
</organism>
<name>A0ABD2M5N7_9BILA</name>
<dbReference type="AlphaFoldDB" id="A0ABD2M5N7"/>
<comment type="caution">
    <text evidence="2">The sequence shown here is derived from an EMBL/GenBank/DDBJ whole genome shotgun (WGS) entry which is preliminary data.</text>
</comment>
<evidence type="ECO:0000256" key="1">
    <source>
        <dbReference type="SAM" id="MobiDB-lite"/>
    </source>
</evidence>
<accession>A0ABD2M5N7</accession>
<sequence>MLLLQSPVTMLFSDDNEYGGLQVSFSPPAASVLSNCSPSSISQHHHNALALRRGTDGRRSAGPTVAAGNPSVNSSNRQQQMASLINFGPIVQNNSDHHITSLISFDPKASGDRYSLTQPATGKLAVATTAATGDCSKSVPSSPAPGLPPSSCPPAGPFELLQQPASAAGNDHMKGQVHAPPLVNNGMNSNSAPPTRIGNVPSSSASGRGQYGGFDNSSNSYGGNGQIGPNNNTDDKNNNHKNRKLVFMTSK</sequence>
<dbReference type="EMBL" id="JBICBT010000124">
    <property type="protein sequence ID" value="KAL3122822.1"/>
    <property type="molecule type" value="Genomic_DNA"/>
</dbReference>
<feature type="region of interest" description="Disordered" evidence="1">
    <location>
        <begin position="55"/>
        <end position="77"/>
    </location>
</feature>
<reference evidence="2 3" key="1">
    <citation type="submission" date="2024-10" db="EMBL/GenBank/DDBJ databases">
        <authorList>
            <person name="Kim D."/>
        </authorList>
    </citation>
    <scope>NUCLEOTIDE SEQUENCE [LARGE SCALE GENOMIC DNA]</scope>
    <source>
        <strain evidence="2">BH-2024</strain>
    </source>
</reference>
<feature type="compositionally biased region" description="Pro residues" evidence="1">
    <location>
        <begin position="142"/>
        <end position="156"/>
    </location>
</feature>
<evidence type="ECO:0000313" key="2">
    <source>
        <dbReference type="EMBL" id="KAL3122822.1"/>
    </source>
</evidence>
<keyword evidence="3" id="KW-1185">Reference proteome</keyword>
<feature type="region of interest" description="Disordered" evidence="1">
    <location>
        <begin position="133"/>
        <end position="251"/>
    </location>
</feature>
<dbReference type="Proteomes" id="UP001620626">
    <property type="component" value="Unassembled WGS sequence"/>
</dbReference>
<proteinExistence type="predicted"/>
<gene>
    <name evidence="2" type="ORF">niasHT_005761</name>
</gene>
<evidence type="ECO:0000313" key="3">
    <source>
        <dbReference type="Proteomes" id="UP001620626"/>
    </source>
</evidence>
<protein>
    <submittedName>
        <fullName evidence="2">Uncharacterized protein</fullName>
    </submittedName>
</protein>